<accession>A0A1W4XKA2</accession>
<gene>
    <name evidence="7 8 9 10" type="primary">LOC108742251</name>
</gene>
<proteinExistence type="predicted"/>
<evidence type="ECO:0000313" key="7">
    <source>
        <dbReference type="RefSeq" id="XP_018332887.1"/>
    </source>
</evidence>
<feature type="transmembrane region" description="Helical" evidence="5">
    <location>
        <begin position="324"/>
        <end position="343"/>
    </location>
</feature>
<dbReference type="AlphaFoldDB" id="A0A1W4XKA2"/>
<dbReference type="RefSeq" id="XP_018332890.1">
    <property type="nucleotide sequence ID" value="XM_018477388.1"/>
</dbReference>
<evidence type="ECO:0000256" key="5">
    <source>
        <dbReference type="SAM" id="Phobius"/>
    </source>
</evidence>
<name>A0A1W4XKA2_AGRPL</name>
<dbReference type="GeneID" id="108742251"/>
<dbReference type="PANTHER" id="PTHR11040">
    <property type="entry name" value="ZINC/IRON TRANSPORTER"/>
    <property type="match status" value="1"/>
</dbReference>
<keyword evidence="2 5" id="KW-0812">Transmembrane</keyword>
<dbReference type="RefSeq" id="XP_018332889.1">
    <property type="nucleotide sequence ID" value="XM_018477387.1"/>
</dbReference>
<feature type="transmembrane region" description="Helical" evidence="5">
    <location>
        <begin position="32"/>
        <end position="56"/>
    </location>
</feature>
<feature type="transmembrane region" description="Helical" evidence="5">
    <location>
        <begin position="293"/>
        <end position="312"/>
    </location>
</feature>
<feature type="transmembrane region" description="Helical" evidence="5">
    <location>
        <begin position="200"/>
        <end position="220"/>
    </location>
</feature>
<dbReference type="OrthoDB" id="448280at2759"/>
<evidence type="ECO:0000256" key="3">
    <source>
        <dbReference type="ARBA" id="ARBA00022989"/>
    </source>
</evidence>
<evidence type="ECO:0000313" key="6">
    <source>
        <dbReference type="Proteomes" id="UP000192223"/>
    </source>
</evidence>
<evidence type="ECO:0000313" key="9">
    <source>
        <dbReference type="RefSeq" id="XP_018332889.1"/>
    </source>
</evidence>
<dbReference type="STRING" id="224129.A0A1W4XKA2"/>
<dbReference type="RefSeq" id="XP_018332887.1">
    <property type="nucleotide sequence ID" value="XM_018477385.1"/>
</dbReference>
<keyword evidence="3 5" id="KW-1133">Transmembrane helix</keyword>
<keyword evidence="6" id="KW-1185">Reference proteome</keyword>
<dbReference type="InterPro" id="IPR003689">
    <property type="entry name" value="ZIP"/>
</dbReference>
<dbReference type="GO" id="GO:0005385">
    <property type="term" value="F:zinc ion transmembrane transporter activity"/>
    <property type="evidence" value="ECO:0007669"/>
    <property type="project" value="TreeGrafter"/>
</dbReference>
<keyword evidence="4 5" id="KW-0472">Membrane</keyword>
<dbReference type="Pfam" id="PF02535">
    <property type="entry name" value="Zip"/>
    <property type="match status" value="1"/>
</dbReference>
<evidence type="ECO:0000256" key="1">
    <source>
        <dbReference type="ARBA" id="ARBA00004141"/>
    </source>
</evidence>
<dbReference type="PANTHER" id="PTHR11040:SF203">
    <property type="entry name" value="FI18611P1-RELATED"/>
    <property type="match status" value="1"/>
</dbReference>
<evidence type="ECO:0000256" key="4">
    <source>
        <dbReference type="ARBA" id="ARBA00023136"/>
    </source>
</evidence>
<dbReference type="CTD" id="41975"/>
<dbReference type="Proteomes" id="UP000192223">
    <property type="component" value="Unplaced"/>
</dbReference>
<comment type="subcellular location">
    <subcellularLocation>
        <location evidence="1">Membrane</location>
        <topology evidence="1">Multi-pass membrane protein</topology>
    </subcellularLocation>
</comment>
<dbReference type="RefSeq" id="XP_018332888.1">
    <property type="nucleotide sequence ID" value="XM_018477386.1"/>
</dbReference>
<dbReference type="GO" id="GO:0005886">
    <property type="term" value="C:plasma membrane"/>
    <property type="evidence" value="ECO:0007669"/>
    <property type="project" value="TreeGrafter"/>
</dbReference>
<feature type="transmembrane region" description="Helical" evidence="5">
    <location>
        <begin position="258"/>
        <end position="281"/>
    </location>
</feature>
<evidence type="ECO:0000313" key="8">
    <source>
        <dbReference type="RefSeq" id="XP_018332888.1"/>
    </source>
</evidence>
<reference evidence="7 8" key="1">
    <citation type="submission" date="2025-04" db="UniProtKB">
        <authorList>
            <consortium name="RefSeq"/>
        </authorList>
    </citation>
    <scope>IDENTIFICATION</scope>
    <source>
        <tissue evidence="7 8">Entire body</tissue>
    </source>
</reference>
<evidence type="ECO:0000256" key="2">
    <source>
        <dbReference type="ARBA" id="ARBA00022692"/>
    </source>
</evidence>
<sequence length="363" mass="41300">MVDYSTTPFYEDDHHYDHDHDHDSNGVTVAKIVTMCVLFFTSFIVGTSPLYIPSIFHWKLNIQNSKLVTRLLCFGGGILLCTTFLHLLPEVSEKIKALQSELIFLTSENYEIHYAELLMCCGFFVLYFVEEAIHCYLHSREKDNLVNNLTRSFSIRRGDDKIPTKSIPLRDDLERNVDVHTHVDHSHNNFDNSFLKSFRGFLIVLALSVHELFEGLAVGLESSTNSVWYMFGAVSAHKIVIAFCIGVELIVSDISKLLTIFYVFTFAIVSPLGIGIGIALSEDQKDSTEVVSVVLQGLASGTLLYIVFFEILRTDRRGGLKTFFAVFLGFGLMLCTTVFKVAIQAHRHIALHNVCWNRFFYRW</sequence>
<feature type="transmembrane region" description="Helical" evidence="5">
    <location>
        <begin position="112"/>
        <end position="129"/>
    </location>
</feature>
<protein>
    <submittedName>
        <fullName evidence="7 8">Zinc transporter ZIP1 isoform X1</fullName>
    </submittedName>
</protein>
<organism evidence="6 8">
    <name type="scientific">Agrilus planipennis</name>
    <name type="common">Emerald ash borer</name>
    <name type="synonym">Agrilus marcopoli</name>
    <dbReference type="NCBI Taxonomy" id="224129"/>
    <lineage>
        <taxon>Eukaryota</taxon>
        <taxon>Metazoa</taxon>
        <taxon>Ecdysozoa</taxon>
        <taxon>Arthropoda</taxon>
        <taxon>Hexapoda</taxon>
        <taxon>Insecta</taxon>
        <taxon>Pterygota</taxon>
        <taxon>Neoptera</taxon>
        <taxon>Endopterygota</taxon>
        <taxon>Coleoptera</taxon>
        <taxon>Polyphaga</taxon>
        <taxon>Elateriformia</taxon>
        <taxon>Buprestoidea</taxon>
        <taxon>Buprestidae</taxon>
        <taxon>Agrilinae</taxon>
        <taxon>Agrilus</taxon>
    </lineage>
</organism>
<feature type="transmembrane region" description="Helical" evidence="5">
    <location>
        <begin position="226"/>
        <end position="251"/>
    </location>
</feature>
<feature type="transmembrane region" description="Helical" evidence="5">
    <location>
        <begin position="68"/>
        <end position="88"/>
    </location>
</feature>
<evidence type="ECO:0000313" key="10">
    <source>
        <dbReference type="RefSeq" id="XP_018332890.1"/>
    </source>
</evidence>
<dbReference type="KEGG" id="apln:108742251"/>